<dbReference type="Pfam" id="PF00512">
    <property type="entry name" value="HisKA"/>
    <property type="match status" value="1"/>
</dbReference>
<dbReference type="EMBL" id="CP066167">
    <property type="protein sequence ID" value="QQD19691.1"/>
    <property type="molecule type" value="Genomic_DNA"/>
</dbReference>
<keyword evidence="4" id="KW-1003">Cell membrane</keyword>
<protein>
    <recommendedName>
        <fullName evidence="3">histidine kinase</fullName>
        <ecNumber evidence="3">2.7.13.3</ecNumber>
    </recommendedName>
</protein>
<evidence type="ECO:0000256" key="8">
    <source>
        <dbReference type="ARBA" id="ARBA00022777"/>
    </source>
</evidence>
<evidence type="ECO:0000256" key="6">
    <source>
        <dbReference type="ARBA" id="ARBA00022679"/>
    </source>
</evidence>
<comment type="catalytic activity">
    <reaction evidence="1">
        <text>ATP + protein L-histidine = ADP + protein N-phospho-L-histidine.</text>
        <dbReference type="EC" id="2.7.13.3"/>
    </reaction>
</comment>
<dbReference type="Pfam" id="PF21623">
    <property type="entry name" value="HK_sensor_dom_bact"/>
    <property type="match status" value="1"/>
</dbReference>
<feature type="transmembrane region" description="Helical" evidence="11">
    <location>
        <begin position="329"/>
        <end position="347"/>
    </location>
</feature>
<dbReference type="PANTHER" id="PTHR43304">
    <property type="entry name" value="PHYTOCHROME-LIKE PROTEIN CPH1"/>
    <property type="match status" value="1"/>
</dbReference>
<keyword evidence="6" id="KW-0808">Transferase</keyword>
<dbReference type="InterPro" id="IPR005467">
    <property type="entry name" value="His_kinase_dom"/>
</dbReference>
<dbReference type="Gene3D" id="3.30.565.10">
    <property type="entry name" value="Histidine kinase-like ATPase, C-terminal domain"/>
    <property type="match status" value="1"/>
</dbReference>
<keyword evidence="9 11" id="KW-1133">Transmembrane helix</keyword>
<dbReference type="CDD" id="cd00082">
    <property type="entry name" value="HisKA"/>
    <property type="match status" value="1"/>
</dbReference>
<keyword evidence="10" id="KW-0175">Coiled coil</keyword>
<dbReference type="KEGG" id="snan:I6N98_07565"/>
<evidence type="ECO:0000313" key="14">
    <source>
        <dbReference type="Proteomes" id="UP000596063"/>
    </source>
</evidence>
<dbReference type="SUPFAM" id="SSF47384">
    <property type="entry name" value="Homodimeric domain of signal transducing histidine kinase"/>
    <property type="match status" value="1"/>
</dbReference>
<dbReference type="GO" id="GO:0000155">
    <property type="term" value="F:phosphorelay sensor kinase activity"/>
    <property type="evidence" value="ECO:0007669"/>
    <property type="project" value="InterPro"/>
</dbReference>
<evidence type="ECO:0000256" key="1">
    <source>
        <dbReference type="ARBA" id="ARBA00000085"/>
    </source>
</evidence>
<evidence type="ECO:0000256" key="7">
    <source>
        <dbReference type="ARBA" id="ARBA00022692"/>
    </source>
</evidence>
<dbReference type="SMART" id="SM00387">
    <property type="entry name" value="HATPase_c"/>
    <property type="match status" value="1"/>
</dbReference>
<dbReference type="InterPro" id="IPR003594">
    <property type="entry name" value="HATPase_dom"/>
</dbReference>
<dbReference type="PRINTS" id="PR00344">
    <property type="entry name" value="BCTRLSENSOR"/>
</dbReference>
<dbReference type="SMART" id="SM00388">
    <property type="entry name" value="HisKA"/>
    <property type="match status" value="1"/>
</dbReference>
<evidence type="ECO:0000256" key="10">
    <source>
        <dbReference type="SAM" id="Coils"/>
    </source>
</evidence>
<keyword evidence="11" id="KW-0472">Membrane</keyword>
<evidence type="ECO:0000256" key="9">
    <source>
        <dbReference type="ARBA" id="ARBA00022989"/>
    </source>
</evidence>
<dbReference type="GO" id="GO:0005886">
    <property type="term" value="C:plasma membrane"/>
    <property type="evidence" value="ECO:0007669"/>
    <property type="project" value="UniProtKB-SubCell"/>
</dbReference>
<dbReference type="InterPro" id="IPR003661">
    <property type="entry name" value="HisK_dim/P_dom"/>
</dbReference>
<feature type="domain" description="Histidine kinase" evidence="12">
    <location>
        <begin position="438"/>
        <end position="651"/>
    </location>
</feature>
<gene>
    <name evidence="13" type="ORF">I6N98_07565</name>
</gene>
<proteinExistence type="predicted"/>
<dbReference type="Gene3D" id="3.30.450.20">
    <property type="entry name" value="PAS domain"/>
    <property type="match status" value="1"/>
</dbReference>
<evidence type="ECO:0000259" key="12">
    <source>
        <dbReference type="PROSITE" id="PS50109"/>
    </source>
</evidence>
<name>A0A7T4R3B1_9GAMM</name>
<dbReference type="PROSITE" id="PS50109">
    <property type="entry name" value="HIS_KIN"/>
    <property type="match status" value="1"/>
</dbReference>
<dbReference type="InterPro" id="IPR036890">
    <property type="entry name" value="HATPase_C_sf"/>
</dbReference>
<evidence type="ECO:0000256" key="2">
    <source>
        <dbReference type="ARBA" id="ARBA00004651"/>
    </source>
</evidence>
<accession>A0A7T4R3B1</accession>
<dbReference type="InterPro" id="IPR052162">
    <property type="entry name" value="Sensor_kinase/Photoreceptor"/>
</dbReference>
<keyword evidence="14" id="KW-1185">Reference proteome</keyword>
<feature type="coiled-coil region" evidence="10">
    <location>
        <begin position="397"/>
        <end position="435"/>
    </location>
</feature>
<dbReference type="Pfam" id="PF02518">
    <property type="entry name" value="HATPase_c"/>
    <property type="match status" value="1"/>
</dbReference>
<dbReference type="InterPro" id="IPR048760">
    <property type="entry name" value="VP0354-like_sensor_dom"/>
</dbReference>
<feature type="transmembrane region" description="Helical" evidence="11">
    <location>
        <begin position="15"/>
        <end position="42"/>
    </location>
</feature>
<evidence type="ECO:0000256" key="3">
    <source>
        <dbReference type="ARBA" id="ARBA00012438"/>
    </source>
</evidence>
<reference evidence="13 14" key="1">
    <citation type="submission" date="2020-12" db="EMBL/GenBank/DDBJ databases">
        <authorList>
            <person name="Shan Y."/>
        </authorList>
    </citation>
    <scope>NUCLEOTIDE SEQUENCE [LARGE SCALE GENOMIC DNA]</scope>
    <source>
        <strain evidence="14">csc3.9</strain>
    </source>
</reference>
<dbReference type="SUPFAM" id="SSF55874">
    <property type="entry name" value="ATPase domain of HSP90 chaperone/DNA topoisomerase II/histidine kinase"/>
    <property type="match status" value="1"/>
</dbReference>
<comment type="subcellular location">
    <subcellularLocation>
        <location evidence="2">Cell membrane</location>
        <topology evidence="2">Multi-pass membrane protein</topology>
    </subcellularLocation>
</comment>
<dbReference type="InterPro" id="IPR029151">
    <property type="entry name" value="Sensor-like_sf"/>
</dbReference>
<evidence type="ECO:0000256" key="11">
    <source>
        <dbReference type="SAM" id="Phobius"/>
    </source>
</evidence>
<keyword evidence="7 11" id="KW-0812">Transmembrane</keyword>
<keyword evidence="5" id="KW-0597">Phosphoprotein</keyword>
<dbReference type="Proteomes" id="UP000596063">
    <property type="component" value="Chromosome"/>
</dbReference>
<dbReference type="InterPro" id="IPR004358">
    <property type="entry name" value="Sig_transdc_His_kin-like_C"/>
</dbReference>
<sequence length="661" mass="74692">MNTPAIYKGRPHQRIFFHILLITIALVVLSNMMTLGTTYLALDRELEAKDDLLLQSDTKALSYYLQRTIAALGVELEQVAQFPALIQYIQASRDTELESANNPWQEDVTQLFSGLIRAKPRYAQMRLIHHTGKELIRVDQYGANGQLRVVSRQNLQDKSERDYFQAANALPRGEIYFSQVDLNREFGKIAEPRQLVVRAAVPLFNGVTDERFGIVIINLALNKALQLLPSFSDPTHQLMVINDAGQYLFHPDPNRTLIAKNGELHNFLTDFPPLNTSITAENQDLYHHENYTIAVAPIPYHGNSNMYLALRSDNADAVKVRSMVIRQTVFILILLFLLAILISVATSRRLARPIELMSKQVLKGATGQGKLRASLPRYASAEFYFLASSLDEASDITKDQQRKLEQEVAAKNRAQNELEEKIALLDNKNRELQQFTYIASHDLQEPLRTVRSFVDVINKKYVSHFDERGKQMMGFIDDASARMQDLVKDLLDYGRIGRDLTPKPINLMQLVQDVEDDLSGTMTSRGAVVEYKELPNVIGLETELRLLFQNLLSNAFKFTEVGVQPKVKITARPVDSGWQFAVCDNGIGIPEEYRDKVFGVFKRLHNRQDYPGTGIGLAHCLKVVKLHGGDIWIEGNAPNGTCVVFTLKEVVNEKNKLDPAD</sequence>
<dbReference type="SUPFAM" id="SSF103190">
    <property type="entry name" value="Sensory domain-like"/>
    <property type="match status" value="1"/>
</dbReference>
<dbReference type="EC" id="2.7.13.3" evidence="3"/>
<evidence type="ECO:0000256" key="5">
    <source>
        <dbReference type="ARBA" id="ARBA00022553"/>
    </source>
</evidence>
<evidence type="ECO:0000313" key="13">
    <source>
        <dbReference type="EMBL" id="QQD19691.1"/>
    </source>
</evidence>
<keyword evidence="8" id="KW-0418">Kinase</keyword>
<dbReference type="InterPro" id="IPR036097">
    <property type="entry name" value="HisK_dim/P_sf"/>
</dbReference>
<dbReference type="AlphaFoldDB" id="A0A7T4R3B1"/>
<dbReference type="Gene3D" id="6.10.340.10">
    <property type="match status" value="1"/>
</dbReference>
<evidence type="ECO:0000256" key="4">
    <source>
        <dbReference type="ARBA" id="ARBA00022475"/>
    </source>
</evidence>
<dbReference type="Gene3D" id="1.10.287.130">
    <property type="match status" value="1"/>
</dbReference>
<organism evidence="13 14">
    <name type="scientific">Spongiibacter nanhainus</name>
    <dbReference type="NCBI Taxonomy" id="2794344"/>
    <lineage>
        <taxon>Bacteria</taxon>
        <taxon>Pseudomonadati</taxon>
        <taxon>Pseudomonadota</taxon>
        <taxon>Gammaproteobacteria</taxon>
        <taxon>Cellvibrionales</taxon>
        <taxon>Spongiibacteraceae</taxon>
        <taxon>Spongiibacter</taxon>
    </lineage>
</organism>
<dbReference type="PANTHER" id="PTHR43304:SF1">
    <property type="entry name" value="PAC DOMAIN-CONTAINING PROTEIN"/>
    <property type="match status" value="1"/>
</dbReference>
<dbReference type="RefSeq" id="WP_198571175.1">
    <property type="nucleotide sequence ID" value="NZ_CP066167.1"/>
</dbReference>